<dbReference type="AlphaFoldDB" id="A0A426YMC3"/>
<evidence type="ECO:0000313" key="2">
    <source>
        <dbReference type="Proteomes" id="UP000287651"/>
    </source>
</evidence>
<sequence>MNTLGLARRRLVWSTCTVTLFYHMEGRTPMILFLLWLSESIALVERIAITPLEGLAAFSNCSNHPSMLYYLSKAEIREWELLYRLPLMPFGLMFTSTVLTKILRNHLTELYL</sequence>
<dbReference type="Proteomes" id="UP000287651">
    <property type="component" value="Unassembled WGS sequence"/>
</dbReference>
<dbReference type="EMBL" id="AMZH03011443">
    <property type="protein sequence ID" value="RRT52874.1"/>
    <property type="molecule type" value="Genomic_DNA"/>
</dbReference>
<proteinExistence type="predicted"/>
<evidence type="ECO:0000313" key="1">
    <source>
        <dbReference type="EMBL" id="RRT52874.1"/>
    </source>
</evidence>
<reference evidence="1 2" key="1">
    <citation type="journal article" date="2014" name="Agronomy (Basel)">
        <title>A Draft Genome Sequence for Ensete ventricosum, the Drought-Tolerant Tree Against Hunger.</title>
        <authorList>
            <person name="Harrison J."/>
            <person name="Moore K.A."/>
            <person name="Paszkiewicz K."/>
            <person name="Jones T."/>
            <person name="Grant M."/>
            <person name="Ambacheew D."/>
            <person name="Muzemil S."/>
            <person name="Studholme D.J."/>
        </authorList>
    </citation>
    <scope>NUCLEOTIDE SEQUENCE [LARGE SCALE GENOMIC DNA]</scope>
</reference>
<organism evidence="1 2">
    <name type="scientific">Ensete ventricosum</name>
    <name type="common">Abyssinian banana</name>
    <name type="synonym">Musa ensete</name>
    <dbReference type="NCBI Taxonomy" id="4639"/>
    <lineage>
        <taxon>Eukaryota</taxon>
        <taxon>Viridiplantae</taxon>
        <taxon>Streptophyta</taxon>
        <taxon>Embryophyta</taxon>
        <taxon>Tracheophyta</taxon>
        <taxon>Spermatophyta</taxon>
        <taxon>Magnoliopsida</taxon>
        <taxon>Liliopsida</taxon>
        <taxon>Zingiberales</taxon>
        <taxon>Musaceae</taxon>
        <taxon>Ensete</taxon>
    </lineage>
</organism>
<name>A0A426YMC3_ENSVE</name>
<comment type="caution">
    <text evidence="1">The sequence shown here is derived from an EMBL/GenBank/DDBJ whole genome shotgun (WGS) entry which is preliminary data.</text>
</comment>
<gene>
    <name evidence="1" type="ORF">B296_00006018</name>
</gene>
<protein>
    <submittedName>
        <fullName evidence="1">Uncharacterized protein</fullName>
    </submittedName>
</protein>
<accession>A0A426YMC3</accession>